<dbReference type="GO" id="GO:0004065">
    <property type="term" value="F:arylsulfatase activity"/>
    <property type="evidence" value="ECO:0007669"/>
    <property type="project" value="TreeGrafter"/>
</dbReference>
<dbReference type="InterPro" id="IPR050738">
    <property type="entry name" value="Sulfatase"/>
</dbReference>
<evidence type="ECO:0000313" key="11">
    <source>
        <dbReference type="Proteomes" id="UP000658278"/>
    </source>
</evidence>
<keyword evidence="11" id="KW-1185">Reference proteome</keyword>
<dbReference type="PANTHER" id="PTHR42693">
    <property type="entry name" value="ARYLSULFATASE FAMILY MEMBER"/>
    <property type="match status" value="1"/>
</dbReference>
<keyword evidence="6" id="KW-0106">Calcium</keyword>
<dbReference type="PROSITE" id="PS00523">
    <property type="entry name" value="SULFATASE_1"/>
    <property type="match status" value="1"/>
</dbReference>
<gene>
    <name evidence="10" type="ORF">JIN81_09510</name>
</gene>
<evidence type="ECO:0000256" key="6">
    <source>
        <dbReference type="ARBA" id="ARBA00022837"/>
    </source>
</evidence>
<dbReference type="RefSeq" id="WP_200278710.1">
    <property type="nucleotide sequence ID" value="NZ_JAENII010000006.1"/>
</dbReference>
<protein>
    <submittedName>
        <fullName evidence="10">Sulfatase</fullName>
    </submittedName>
</protein>
<keyword evidence="5" id="KW-0378">Hydrolase</keyword>
<comment type="similarity">
    <text evidence="2">Belongs to the sulfatase family.</text>
</comment>
<dbReference type="InterPro" id="IPR017850">
    <property type="entry name" value="Alkaline_phosphatase_core_sf"/>
</dbReference>
<feature type="signal peptide" evidence="8">
    <location>
        <begin position="1"/>
        <end position="19"/>
    </location>
</feature>
<dbReference type="PANTHER" id="PTHR42693:SF42">
    <property type="entry name" value="ARYLSULFATASE G"/>
    <property type="match status" value="1"/>
</dbReference>
<dbReference type="EMBL" id="JAENII010000006">
    <property type="protein sequence ID" value="MBK1827259.1"/>
    <property type="molecule type" value="Genomic_DNA"/>
</dbReference>
<evidence type="ECO:0000256" key="4">
    <source>
        <dbReference type="ARBA" id="ARBA00022729"/>
    </source>
</evidence>
<keyword evidence="3" id="KW-0479">Metal-binding</keyword>
<sequence>MNFTPILLALSLAVTAAQAADKPNILVFLVDDMGLMDTSLPFLTDAKGQPEKHPLNELYRTPNMEDLASRGMRFETFYANSVCSPTRVSIMTGQSSARHHTTQWIRSEGNNRGPQGPPDWKWEGITEGQQTLAGLLQKDGYRTIYAGKAHFGPNDAYGEFPDNFGFDVNIGGCSWGQPGSYYGQDGFGWIKGNKSRAVPHLEKYHGKDIYLTDALTLEMNAAIKKAVEDEEPFFAYMAYYGLHAPFMPNERYAGNYADADIPKNAKAFATMVESMDASVGEILKQLDTLGVAEDTLVLFLGDNGSDAPLGKTHTIASSAPLRGKKGTHYEGGMRVPFIAAWAKQDADNPSQKKLPITRGTITTEMGTIHDIFPTVLELVGVDYESPIDGDNLAPALNGGTFDGKRDFLMHFPHSHRSSYYTVYRLGDWKLVYHYNKPAGQRCELFNLAKDPTEADNKAKTQPEVLGRMIQAMSKELEGAGAQYPVDKKDPTIELKPVAP</sequence>
<organism evidence="10 11">
    <name type="scientific">Haloferula rosea</name>
    <dbReference type="NCBI Taxonomy" id="490093"/>
    <lineage>
        <taxon>Bacteria</taxon>
        <taxon>Pseudomonadati</taxon>
        <taxon>Verrucomicrobiota</taxon>
        <taxon>Verrucomicrobiia</taxon>
        <taxon>Verrucomicrobiales</taxon>
        <taxon>Verrucomicrobiaceae</taxon>
        <taxon>Haloferula</taxon>
    </lineage>
</organism>
<feature type="region of interest" description="Disordered" evidence="7">
    <location>
        <begin position="479"/>
        <end position="499"/>
    </location>
</feature>
<feature type="chain" id="PRO_5037418471" evidence="8">
    <location>
        <begin position="20"/>
        <end position="499"/>
    </location>
</feature>
<dbReference type="InterPro" id="IPR024607">
    <property type="entry name" value="Sulfatase_CS"/>
</dbReference>
<proteinExistence type="inferred from homology"/>
<dbReference type="AlphaFoldDB" id="A0A934RDI1"/>
<comment type="caution">
    <text evidence="10">The sequence shown here is derived from an EMBL/GenBank/DDBJ whole genome shotgun (WGS) entry which is preliminary data.</text>
</comment>
<name>A0A934RDI1_9BACT</name>
<dbReference type="Gene3D" id="3.30.1120.10">
    <property type="match status" value="1"/>
</dbReference>
<dbReference type="SUPFAM" id="SSF53649">
    <property type="entry name" value="Alkaline phosphatase-like"/>
    <property type="match status" value="1"/>
</dbReference>
<evidence type="ECO:0000256" key="1">
    <source>
        <dbReference type="ARBA" id="ARBA00001913"/>
    </source>
</evidence>
<dbReference type="GO" id="GO:0046872">
    <property type="term" value="F:metal ion binding"/>
    <property type="evidence" value="ECO:0007669"/>
    <property type="project" value="UniProtKB-KW"/>
</dbReference>
<evidence type="ECO:0000259" key="9">
    <source>
        <dbReference type="Pfam" id="PF00884"/>
    </source>
</evidence>
<evidence type="ECO:0000256" key="3">
    <source>
        <dbReference type="ARBA" id="ARBA00022723"/>
    </source>
</evidence>
<evidence type="ECO:0000313" key="10">
    <source>
        <dbReference type="EMBL" id="MBK1827259.1"/>
    </source>
</evidence>
<keyword evidence="4 8" id="KW-0732">Signal</keyword>
<reference evidence="10" key="1">
    <citation type="submission" date="2021-01" db="EMBL/GenBank/DDBJ databases">
        <title>Modified the classification status of verrucomicrobia.</title>
        <authorList>
            <person name="Feng X."/>
        </authorList>
    </citation>
    <scope>NUCLEOTIDE SEQUENCE</scope>
    <source>
        <strain evidence="10">KCTC 22201</strain>
    </source>
</reference>
<dbReference type="Pfam" id="PF00884">
    <property type="entry name" value="Sulfatase"/>
    <property type="match status" value="1"/>
</dbReference>
<accession>A0A934RDI1</accession>
<dbReference type="InterPro" id="IPR000917">
    <property type="entry name" value="Sulfatase_N"/>
</dbReference>
<feature type="domain" description="Sulfatase N-terminal" evidence="9">
    <location>
        <begin position="57"/>
        <end position="381"/>
    </location>
</feature>
<dbReference type="Proteomes" id="UP000658278">
    <property type="component" value="Unassembled WGS sequence"/>
</dbReference>
<evidence type="ECO:0000256" key="8">
    <source>
        <dbReference type="SAM" id="SignalP"/>
    </source>
</evidence>
<evidence type="ECO:0000256" key="5">
    <source>
        <dbReference type="ARBA" id="ARBA00022801"/>
    </source>
</evidence>
<evidence type="ECO:0000256" key="2">
    <source>
        <dbReference type="ARBA" id="ARBA00008779"/>
    </source>
</evidence>
<dbReference type="CDD" id="cd16144">
    <property type="entry name" value="ARS_like"/>
    <property type="match status" value="1"/>
</dbReference>
<comment type="cofactor">
    <cofactor evidence="1">
        <name>Ca(2+)</name>
        <dbReference type="ChEBI" id="CHEBI:29108"/>
    </cofactor>
</comment>
<evidence type="ECO:0000256" key="7">
    <source>
        <dbReference type="SAM" id="MobiDB-lite"/>
    </source>
</evidence>
<dbReference type="Gene3D" id="3.40.720.10">
    <property type="entry name" value="Alkaline Phosphatase, subunit A"/>
    <property type="match status" value="1"/>
</dbReference>